<keyword evidence="2" id="KW-1185">Reference proteome</keyword>
<evidence type="ECO:0000313" key="2">
    <source>
        <dbReference type="Proteomes" id="UP000006038"/>
    </source>
</evidence>
<proteinExistence type="predicted"/>
<dbReference type="Proteomes" id="UP000006038">
    <property type="component" value="Chromosome 3"/>
</dbReference>
<organism evidence="1">
    <name type="scientific">Oryza brachyantha</name>
    <name type="common">malo sina</name>
    <dbReference type="NCBI Taxonomy" id="4533"/>
    <lineage>
        <taxon>Eukaryota</taxon>
        <taxon>Viridiplantae</taxon>
        <taxon>Streptophyta</taxon>
        <taxon>Embryophyta</taxon>
        <taxon>Tracheophyta</taxon>
        <taxon>Spermatophyta</taxon>
        <taxon>Magnoliopsida</taxon>
        <taxon>Liliopsida</taxon>
        <taxon>Poales</taxon>
        <taxon>Poaceae</taxon>
        <taxon>BOP clade</taxon>
        <taxon>Oryzoideae</taxon>
        <taxon>Oryzeae</taxon>
        <taxon>Oryzinae</taxon>
        <taxon>Oryza</taxon>
    </lineage>
</organism>
<dbReference type="AlphaFoldDB" id="J3LS11"/>
<protein>
    <submittedName>
        <fullName evidence="1">Uncharacterized protein</fullName>
    </submittedName>
</protein>
<dbReference type="HOGENOM" id="CLU_3002663_0_0_1"/>
<name>J3LS11_ORYBR</name>
<dbReference type="EnsemblPlants" id="OB03G38370.1">
    <property type="protein sequence ID" value="OB03G38370.1"/>
    <property type="gene ID" value="OB03G38370"/>
</dbReference>
<reference evidence="1" key="2">
    <citation type="submission" date="2013-04" db="UniProtKB">
        <authorList>
            <consortium name="EnsemblPlants"/>
        </authorList>
    </citation>
    <scope>IDENTIFICATION</scope>
</reference>
<evidence type="ECO:0000313" key="1">
    <source>
        <dbReference type="EnsemblPlants" id="OB03G38370.1"/>
    </source>
</evidence>
<accession>J3LS11</accession>
<dbReference type="Gramene" id="OB03G38370.1">
    <property type="protein sequence ID" value="OB03G38370.1"/>
    <property type="gene ID" value="OB03G38370"/>
</dbReference>
<sequence length="57" mass="6436">MLSVPTFCNAELKNSYTVLKSTAKNNGHGPLLKSNQDTQWCVCACFFFFPTCMQELQ</sequence>
<reference evidence="1" key="1">
    <citation type="journal article" date="2013" name="Nat. Commun.">
        <title>Whole-genome sequencing of Oryza brachyantha reveals mechanisms underlying Oryza genome evolution.</title>
        <authorList>
            <person name="Chen J."/>
            <person name="Huang Q."/>
            <person name="Gao D."/>
            <person name="Wang J."/>
            <person name="Lang Y."/>
            <person name="Liu T."/>
            <person name="Li B."/>
            <person name="Bai Z."/>
            <person name="Luis Goicoechea J."/>
            <person name="Liang C."/>
            <person name="Chen C."/>
            <person name="Zhang W."/>
            <person name="Sun S."/>
            <person name="Liao Y."/>
            <person name="Zhang X."/>
            <person name="Yang L."/>
            <person name="Song C."/>
            <person name="Wang M."/>
            <person name="Shi J."/>
            <person name="Liu G."/>
            <person name="Liu J."/>
            <person name="Zhou H."/>
            <person name="Zhou W."/>
            <person name="Yu Q."/>
            <person name="An N."/>
            <person name="Chen Y."/>
            <person name="Cai Q."/>
            <person name="Wang B."/>
            <person name="Liu B."/>
            <person name="Min J."/>
            <person name="Huang Y."/>
            <person name="Wu H."/>
            <person name="Li Z."/>
            <person name="Zhang Y."/>
            <person name="Yin Y."/>
            <person name="Song W."/>
            <person name="Jiang J."/>
            <person name="Jackson S.A."/>
            <person name="Wing R.A."/>
            <person name="Wang J."/>
            <person name="Chen M."/>
        </authorList>
    </citation>
    <scope>NUCLEOTIDE SEQUENCE [LARGE SCALE GENOMIC DNA]</scope>
    <source>
        <strain evidence="1">cv. IRGC 101232</strain>
    </source>
</reference>